<keyword evidence="7" id="KW-0732">Signal</keyword>
<evidence type="ECO:0000256" key="16">
    <source>
        <dbReference type="SAM" id="Phobius"/>
    </source>
</evidence>
<keyword evidence="11" id="KW-0961">Cell wall biogenesis/degradation</keyword>
<evidence type="ECO:0000256" key="6">
    <source>
        <dbReference type="ARBA" id="ARBA00022670"/>
    </source>
</evidence>
<feature type="binding site" evidence="14">
    <location>
        <position position="238"/>
    </location>
    <ligand>
        <name>substrate</name>
    </ligand>
</feature>
<evidence type="ECO:0000313" key="18">
    <source>
        <dbReference type="EMBL" id="KNY26777.1"/>
    </source>
</evidence>
<keyword evidence="16" id="KW-0472">Membrane</keyword>
<evidence type="ECO:0000256" key="14">
    <source>
        <dbReference type="PIRSR" id="PIRSR618044-2"/>
    </source>
</evidence>
<dbReference type="GO" id="GO:0009002">
    <property type="term" value="F:serine-type D-Ala-D-Ala carboxypeptidase activity"/>
    <property type="evidence" value="ECO:0007669"/>
    <property type="project" value="UniProtKB-EC"/>
</dbReference>
<evidence type="ECO:0000256" key="11">
    <source>
        <dbReference type="ARBA" id="ARBA00023316"/>
    </source>
</evidence>
<evidence type="ECO:0000256" key="5">
    <source>
        <dbReference type="ARBA" id="ARBA00022645"/>
    </source>
</evidence>
<sequence length="406" mass="44997">MIGIKCKTSIIIIFIMIVNICTYSFSDDLNEGQLVIKAFVSKQKDVLASIPVVNAHAAIVMDSNSGRILYSKNAEQRKYIASTTKIMTAIVTLENGNLDDIVTISKRAASIKGSSINLKEGEKLKLKELLYGLMLNSGNDAAIAIAEHIGGDVETFVDMMNKKAKELNLVNTSFKTPHGLDREGHYSTALELAQMAKYALSKPEFASICKTISKSITGRSLYNTNEMLGFYPGADGVKTGYTGQAGRCLVCSATRDGWRLISVVLGCPTRTIRAESSRKILDYSFKNYKLRTLKRVDDEFKRVPVIKGKEKFVAITSSDEIKYPLTDEEFNNLKRVEEIPDSIEAPISEGVNIGNISFSLNGKLIAQSELKTKHEVLRKGFLDYMCEMLKDWLLYMNPSMDSQSGS</sequence>
<dbReference type="InterPro" id="IPR001967">
    <property type="entry name" value="Peptidase_S11_N"/>
</dbReference>
<dbReference type="SUPFAM" id="SSF56601">
    <property type="entry name" value="beta-lactamase/transpeptidase-like"/>
    <property type="match status" value="1"/>
</dbReference>
<keyword evidence="6" id="KW-0645">Protease</keyword>
<dbReference type="Gene3D" id="3.40.710.10">
    <property type="entry name" value="DD-peptidase/beta-lactamase superfamily"/>
    <property type="match status" value="1"/>
</dbReference>
<name>A0A0L6JN24_9FIRM</name>
<keyword evidence="10" id="KW-0573">Peptidoglycan synthesis</keyword>
<dbReference type="Pfam" id="PF07943">
    <property type="entry name" value="PBP5_C"/>
    <property type="match status" value="1"/>
</dbReference>
<feature type="transmembrane region" description="Helical" evidence="16">
    <location>
        <begin position="9"/>
        <end position="26"/>
    </location>
</feature>
<keyword evidence="9" id="KW-0133">Cell shape</keyword>
<dbReference type="InterPro" id="IPR015956">
    <property type="entry name" value="Peniciliin-bd_prot_C_sf"/>
</dbReference>
<reference evidence="19" key="1">
    <citation type="submission" date="2015-07" db="EMBL/GenBank/DDBJ databases">
        <title>Near-Complete Genome Sequence of the Cellulolytic Bacterium Bacteroides (Pseudobacteroides) cellulosolvens ATCC 35603.</title>
        <authorList>
            <person name="Dassa B."/>
            <person name="Utturkar S.M."/>
            <person name="Klingeman D.M."/>
            <person name="Hurt R.A."/>
            <person name="Keller M."/>
            <person name="Xu J."/>
            <person name="Reddy Y.H.K."/>
            <person name="Borovok I."/>
            <person name="Grinberg I.R."/>
            <person name="Lamed R."/>
            <person name="Zhivin O."/>
            <person name="Bayer E.A."/>
            <person name="Brown S.D."/>
        </authorList>
    </citation>
    <scope>NUCLEOTIDE SEQUENCE [LARGE SCALE GENOMIC DNA]</scope>
    <source>
        <strain evidence="19">DSM 2933</strain>
    </source>
</reference>
<organism evidence="18 19">
    <name type="scientific">Pseudobacteroides cellulosolvens ATCC 35603 = DSM 2933</name>
    <dbReference type="NCBI Taxonomy" id="398512"/>
    <lineage>
        <taxon>Bacteria</taxon>
        <taxon>Bacillati</taxon>
        <taxon>Bacillota</taxon>
        <taxon>Clostridia</taxon>
        <taxon>Eubacteriales</taxon>
        <taxon>Oscillospiraceae</taxon>
        <taxon>Pseudobacteroides</taxon>
    </lineage>
</organism>
<dbReference type="InterPro" id="IPR012338">
    <property type="entry name" value="Beta-lactam/transpept-like"/>
</dbReference>
<evidence type="ECO:0000256" key="13">
    <source>
        <dbReference type="PIRSR" id="PIRSR618044-1"/>
    </source>
</evidence>
<dbReference type="AlphaFoldDB" id="A0A0L6JN24"/>
<feature type="domain" description="Peptidase S11 D-Ala-D-Ala carboxypeptidase A C-terminal" evidence="17">
    <location>
        <begin position="288"/>
        <end position="378"/>
    </location>
</feature>
<evidence type="ECO:0000256" key="8">
    <source>
        <dbReference type="ARBA" id="ARBA00022801"/>
    </source>
</evidence>
<keyword evidence="16" id="KW-0812">Transmembrane</keyword>
<dbReference type="InterPro" id="IPR037167">
    <property type="entry name" value="Peptidase_S11_C_sf"/>
</dbReference>
<dbReference type="PANTHER" id="PTHR21581">
    <property type="entry name" value="D-ALANYL-D-ALANINE CARBOXYPEPTIDASE"/>
    <property type="match status" value="1"/>
</dbReference>
<evidence type="ECO:0000256" key="9">
    <source>
        <dbReference type="ARBA" id="ARBA00022960"/>
    </source>
</evidence>
<dbReference type="RefSeq" id="WP_242853239.1">
    <property type="nucleotide sequence ID" value="NZ_KN050764.1"/>
</dbReference>
<dbReference type="UniPathway" id="UPA00219"/>
<dbReference type="Pfam" id="PF00768">
    <property type="entry name" value="Peptidase_S11"/>
    <property type="match status" value="1"/>
</dbReference>
<evidence type="ECO:0000256" key="4">
    <source>
        <dbReference type="ARBA" id="ARBA00012448"/>
    </source>
</evidence>
<keyword evidence="16" id="KW-1133">Transmembrane helix</keyword>
<evidence type="ECO:0000313" key="19">
    <source>
        <dbReference type="Proteomes" id="UP000036923"/>
    </source>
</evidence>
<dbReference type="GO" id="GO:0071555">
    <property type="term" value="P:cell wall organization"/>
    <property type="evidence" value="ECO:0007669"/>
    <property type="project" value="UniProtKB-KW"/>
</dbReference>
<dbReference type="GO" id="GO:0009252">
    <property type="term" value="P:peptidoglycan biosynthetic process"/>
    <property type="evidence" value="ECO:0007669"/>
    <property type="project" value="UniProtKB-UniPathway"/>
</dbReference>
<accession>A0A0L6JN24</accession>
<evidence type="ECO:0000256" key="2">
    <source>
        <dbReference type="ARBA" id="ARBA00004752"/>
    </source>
</evidence>
<comment type="pathway">
    <text evidence="2">Cell wall biogenesis; peptidoglycan biosynthesis.</text>
</comment>
<keyword evidence="5 18" id="KW-0121">Carboxypeptidase</keyword>
<dbReference type="EMBL" id="LGTC01000001">
    <property type="protein sequence ID" value="KNY26777.1"/>
    <property type="molecule type" value="Genomic_DNA"/>
</dbReference>
<gene>
    <name evidence="18" type="ORF">Bccel_2042</name>
</gene>
<dbReference type="InterPro" id="IPR018044">
    <property type="entry name" value="Peptidase_S11"/>
</dbReference>
<dbReference type="GO" id="GO:0006508">
    <property type="term" value="P:proteolysis"/>
    <property type="evidence" value="ECO:0007669"/>
    <property type="project" value="UniProtKB-KW"/>
</dbReference>
<dbReference type="InterPro" id="IPR012907">
    <property type="entry name" value="Peptidase_S11_C"/>
</dbReference>
<dbReference type="eggNOG" id="COG1686">
    <property type="taxonomic scope" value="Bacteria"/>
</dbReference>
<dbReference type="EC" id="3.4.16.4" evidence="4"/>
<protein>
    <recommendedName>
        <fullName evidence="4">serine-type D-Ala-D-Ala carboxypeptidase</fullName>
        <ecNumber evidence="4">3.4.16.4</ecNumber>
    </recommendedName>
</protein>
<feature type="active site" description="Acyl-ester intermediate" evidence="13">
    <location>
        <position position="82"/>
    </location>
</feature>
<feature type="active site" description="Proton acceptor" evidence="13">
    <location>
        <position position="85"/>
    </location>
</feature>
<evidence type="ECO:0000256" key="12">
    <source>
        <dbReference type="ARBA" id="ARBA00034000"/>
    </source>
</evidence>
<feature type="active site" evidence="13">
    <location>
        <position position="137"/>
    </location>
</feature>
<comment type="similarity">
    <text evidence="3 15">Belongs to the peptidase S11 family.</text>
</comment>
<dbReference type="Proteomes" id="UP000036923">
    <property type="component" value="Unassembled WGS sequence"/>
</dbReference>
<keyword evidence="19" id="KW-1185">Reference proteome</keyword>
<dbReference type="PATRIC" id="fig|398512.5.peg.2126"/>
<dbReference type="STRING" id="398512.Bccel_2042"/>
<comment type="caution">
    <text evidence="18">The sequence shown here is derived from an EMBL/GenBank/DDBJ whole genome shotgun (WGS) entry which is preliminary data.</text>
</comment>
<proteinExistence type="inferred from homology"/>
<dbReference type="PRINTS" id="PR00725">
    <property type="entry name" value="DADACBPTASE1"/>
</dbReference>
<evidence type="ECO:0000256" key="10">
    <source>
        <dbReference type="ARBA" id="ARBA00022984"/>
    </source>
</evidence>
<dbReference type="PANTHER" id="PTHR21581:SF33">
    <property type="entry name" value="D-ALANYL-D-ALANINE CARBOXYPEPTIDASE DACB"/>
    <property type="match status" value="1"/>
</dbReference>
<comment type="catalytic activity">
    <reaction evidence="12">
        <text>Preferential cleavage: (Ac)2-L-Lys-D-Ala-|-D-Ala. Also transpeptidation of peptidyl-alanyl moieties that are N-acyl substituents of D-alanine.</text>
        <dbReference type="EC" id="3.4.16.4"/>
    </reaction>
</comment>
<comment type="function">
    <text evidence="1">Removes C-terminal D-alanyl residues from sugar-peptide cell wall precursors.</text>
</comment>
<dbReference type="GO" id="GO:0008360">
    <property type="term" value="P:regulation of cell shape"/>
    <property type="evidence" value="ECO:0007669"/>
    <property type="project" value="UniProtKB-KW"/>
</dbReference>
<keyword evidence="8 18" id="KW-0378">Hydrolase</keyword>
<evidence type="ECO:0000256" key="3">
    <source>
        <dbReference type="ARBA" id="ARBA00007164"/>
    </source>
</evidence>
<evidence type="ECO:0000256" key="7">
    <source>
        <dbReference type="ARBA" id="ARBA00022729"/>
    </source>
</evidence>
<dbReference type="Gene3D" id="2.60.410.10">
    <property type="entry name" value="D-Ala-D-Ala carboxypeptidase, C-terminal domain"/>
    <property type="match status" value="1"/>
</dbReference>
<dbReference type="SMART" id="SM00936">
    <property type="entry name" value="PBP5_C"/>
    <property type="match status" value="1"/>
</dbReference>
<evidence type="ECO:0000259" key="17">
    <source>
        <dbReference type="SMART" id="SM00936"/>
    </source>
</evidence>
<dbReference type="SUPFAM" id="SSF69189">
    <property type="entry name" value="Penicillin-binding protein associated domain"/>
    <property type="match status" value="1"/>
</dbReference>
<evidence type="ECO:0000256" key="1">
    <source>
        <dbReference type="ARBA" id="ARBA00003217"/>
    </source>
</evidence>
<evidence type="ECO:0000256" key="15">
    <source>
        <dbReference type="RuleBase" id="RU004016"/>
    </source>
</evidence>